<dbReference type="EC" id="3.1.1.31" evidence="5 7"/>
<dbReference type="Proteomes" id="UP000255066">
    <property type="component" value="Unassembled WGS sequence"/>
</dbReference>
<dbReference type="SUPFAM" id="SSF100950">
    <property type="entry name" value="NagB/RpiA/CoA transferase-like"/>
    <property type="match status" value="1"/>
</dbReference>
<evidence type="ECO:0000256" key="7">
    <source>
        <dbReference type="RuleBase" id="RU365095"/>
    </source>
</evidence>
<evidence type="ECO:0000313" key="10">
    <source>
        <dbReference type="EMBL" id="STX31443.1"/>
    </source>
</evidence>
<evidence type="ECO:0000256" key="6">
    <source>
        <dbReference type="ARBA" id="ARBA00020337"/>
    </source>
</evidence>
<keyword evidence="7 10" id="KW-0378">Hydrolase</keyword>
<dbReference type="PANTHER" id="PTHR11054:SF0">
    <property type="entry name" value="6-PHOSPHOGLUCONOLACTONASE"/>
    <property type="match status" value="1"/>
</dbReference>
<dbReference type="PANTHER" id="PTHR11054">
    <property type="entry name" value="6-PHOSPHOGLUCONOLACTONASE"/>
    <property type="match status" value="1"/>
</dbReference>
<evidence type="ECO:0000313" key="11">
    <source>
        <dbReference type="Proteomes" id="UP000054735"/>
    </source>
</evidence>
<dbReference type="EMBL" id="UGNW01000001">
    <property type="protein sequence ID" value="STX31443.1"/>
    <property type="molecule type" value="Genomic_DNA"/>
</dbReference>
<evidence type="ECO:0000259" key="8">
    <source>
        <dbReference type="Pfam" id="PF01182"/>
    </source>
</evidence>
<feature type="domain" description="Glucosamine/galactosamine-6-phosphate isomerase" evidence="8">
    <location>
        <begin position="9"/>
        <end position="215"/>
    </location>
</feature>
<dbReference type="RefSeq" id="WP_058524459.1">
    <property type="nucleotide sequence ID" value="NZ_CAAAHV010000003.1"/>
</dbReference>
<evidence type="ECO:0000256" key="1">
    <source>
        <dbReference type="ARBA" id="ARBA00000832"/>
    </source>
</evidence>
<dbReference type="InterPro" id="IPR005900">
    <property type="entry name" value="6-phosphogluconolactonase_DevB"/>
</dbReference>
<evidence type="ECO:0000256" key="4">
    <source>
        <dbReference type="ARBA" id="ARBA00010662"/>
    </source>
</evidence>
<dbReference type="Gene3D" id="3.40.50.1360">
    <property type="match status" value="1"/>
</dbReference>
<gene>
    <name evidence="7 10" type="primary">pgl</name>
    <name evidence="9" type="ORF">Lbir_2460</name>
    <name evidence="10" type="ORF">NCTC12437_01216</name>
</gene>
<dbReference type="GO" id="GO:0006098">
    <property type="term" value="P:pentose-phosphate shunt"/>
    <property type="evidence" value="ECO:0007669"/>
    <property type="project" value="UniProtKB-UniPathway"/>
</dbReference>
<reference evidence="9 11" key="1">
    <citation type="submission" date="2015-11" db="EMBL/GenBank/DDBJ databases">
        <title>Genomic analysis of 38 Legionella species identifies large and diverse effector repertoires.</title>
        <authorList>
            <person name="Burstein D."/>
            <person name="Amaro F."/>
            <person name="Zusman T."/>
            <person name="Lifshitz Z."/>
            <person name="Cohen O."/>
            <person name="Gilbert J.A."/>
            <person name="Pupko T."/>
            <person name="Shuman H.A."/>
            <person name="Segal G."/>
        </authorList>
    </citation>
    <scope>NUCLEOTIDE SEQUENCE [LARGE SCALE GENOMIC DNA]</scope>
    <source>
        <strain evidence="9 11">CDC#1407-AL-14</strain>
    </source>
</reference>
<dbReference type="NCBIfam" id="TIGR01198">
    <property type="entry name" value="pgl"/>
    <property type="match status" value="1"/>
</dbReference>
<name>A0A378I8T7_9GAMM</name>
<proteinExistence type="inferred from homology"/>
<reference evidence="10 12" key="2">
    <citation type="submission" date="2018-06" db="EMBL/GenBank/DDBJ databases">
        <authorList>
            <consortium name="Pathogen Informatics"/>
            <person name="Doyle S."/>
        </authorList>
    </citation>
    <scope>NUCLEOTIDE SEQUENCE [LARGE SCALE GENOMIC DNA]</scope>
    <source>
        <strain evidence="10 12">NCTC12437</strain>
    </source>
</reference>
<comment type="pathway">
    <text evidence="3 7">Carbohydrate degradation; pentose phosphate pathway; D-ribulose 5-phosphate from D-glucose 6-phosphate (oxidative stage): step 2/3.</text>
</comment>
<dbReference type="CDD" id="cd01400">
    <property type="entry name" value="6PGL"/>
    <property type="match status" value="1"/>
</dbReference>
<dbReference type="InterPro" id="IPR006148">
    <property type="entry name" value="Glc/Gal-6P_isomerase"/>
</dbReference>
<evidence type="ECO:0000256" key="3">
    <source>
        <dbReference type="ARBA" id="ARBA00004961"/>
    </source>
</evidence>
<dbReference type="UniPathway" id="UPA00115">
    <property type="reaction ID" value="UER00409"/>
</dbReference>
<organism evidence="10 12">
    <name type="scientific">Legionella birminghamensis</name>
    <dbReference type="NCBI Taxonomy" id="28083"/>
    <lineage>
        <taxon>Bacteria</taxon>
        <taxon>Pseudomonadati</taxon>
        <taxon>Pseudomonadota</taxon>
        <taxon>Gammaproteobacteria</taxon>
        <taxon>Legionellales</taxon>
        <taxon>Legionellaceae</taxon>
        <taxon>Legionella</taxon>
    </lineage>
</organism>
<evidence type="ECO:0000313" key="12">
    <source>
        <dbReference type="Proteomes" id="UP000255066"/>
    </source>
</evidence>
<dbReference type="InterPro" id="IPR039104">
    <property type="entry name" value="6PGL"/>
</dbReference>
<accession>A0A378I8T7</accession>
<dbReference type="GO" id="GO:0017057">
    <property type="term" value="F:6-phosphogluconolactonase activity"/>
    <property type="evidence" value="ECO:0007669"/>
    <property type="project" value="UniProtKB-UniRule"/>
</dbReference>
<dbReference type="STRING" id="28083.Lbir_2460"/>
<dbReference type="OrthoDB" id="9810967at2"/>
<evidence type="ECO:0000256" key="2">
    <source>
        <dbReference type="ARBA" id="ARBA00002681"/>
    </source>
</evidence>
<protein>
    <recommendedName>
        <fullName evidence="6 7">6-phosphogluconolactonase</fullName>
        <shortName evidence="7">6PGL</shortName>
        <ecNumber evidence="5 7">3.1.1.31</ecNumber>
    </recommendedName>
</protein>
<comment type="function">
    <text evidence="2 7">Hydrolysis of 6-phosphogluconolactone to 6-phosphogluconate.</text>
</comment>
<dbReference type="GO" id="GO:0005975">
    <property type="term" value="P:carbohydrate metabolic process"/>
    <property type="evidence" value="ECO:0007669"/>
    <property type="project" value="UniProtKB-UniRule"/>
</dbReference>
<dbReference type="Proteomes" id="UP000054735">
    <property type="component" value="Unassembled WGS sequence"/>
</dbReference>
<keyword evidence="11" id="KW-1185">Reference proteome</keyword>
<dbReference type="AlphaFoldDB" id="A0A378I8T7"/>
<dbReference type="Pfam" id="PF01182">
    <property type="entry name" value="Glucosamine_iso"/>
    <property type="match status" value="1"/>
</dbReference>
<comment type="similarity">
    <text evidence="4 7">Belongs to the glucosamine/galactosamine-6-phosphate isomerase family. 6-phosphogluconolactonase subfamily.</text>
</comment>
<evidence type="ECO:0000313" key="9">
    <source>
        <dbReference type="EMBL" id="KTC68927.1"/>
    </source>
</evidence>
<dbReference type="EMBL" id="LNXT01000044">
    <property type="protein sequence ID" value="KTC68927.1"/>
    <property type="molecule type" value="Genomic_DNA"/>
</dbReference>
<sequence>MDLHRFDNREILNQEFAQKLVQVLEEAIEARGAAYLAVSGGKTPAELYEVMGYKDLNWKAVTIILIDERWDAEDKKDSNAWMLRSCLLKNKAAAARFISLHTNNPSIEEAVEEAEKQLAAIPMFDAVLLGMGEDGHTASLFPGSRELEYALSNAAKDVIALTPVHAPFQRITLTKPRLLRTRKLFLHLVGDSKLAVFQRALTDTDPLTMPIRAFLNHPATRLQVMFAPS</sequence>
<evidence type="ECO:0000256" key="5">
    <source>
        <dbReference type="ARBA" id="ARBA00013198"/>
    </source>
</evidence>
<dbReference type="InterPro" id="IPR037171">
    <property type="entry name" value="NagB/RpiA_transferase-like"/>
</dbReference>
<comment type="catalytic activity">
    <reaction evidence="1 7">
        <text>6-phospho-D-glucono-1,5-lactone + H2O = 6-phospho-D-gluconate + H(+)</text>
        <dbReference type="Rhea" id="RHEA:12556"/>
        <dbReference type="ChEBI" id="CHEBI:15377"/>
        <dbReference type="ChEBI" id="CHEBI:15378"/>
        <dbReference type="ChEBI" id="CHEBI:57955"/>
        <dbReference type="ChEBI" id="CHEBI:58759"/>
        <dbReference type="EC" id="3.1.1.31"/>
    </reaction>
</comment>